<dbReference type="InterPro" id="IPR001789">
    <property type="entry name" value="Sig_transdc_resp-reg_receiver"/>
</dbReference>
<dbReference type="CDD" id="cd16917">
    <property type="entry name" value="HATPase_UhpB-NarQ-NarX-like"/>
    <property type="match status" value="1"/>
</dbReference>
<evidence type="ECO:0000256" key="12">
    <source>
        <dbReference type="ARBA" id="ARBA00024827"/>
    </source>
</evidence>
<evidence type="ECO:0000259" key="17">
    <source>
        <dbReference type="PROSITE" id="PS50112"/>
    </source>
</evidence>
<dbReference type="Proteomes" id="UP001303946">
    <property type="component" value="Chromosome"/>
</dbReference>
<dbReference type="Gene3D" id="1.20.5.1930">
    <property type="match status" value="1"/>
</dbReference>
<dbReference type="Gene3D" id="3.40.50.2300">
    <property type="match status" value="1"/>
</dbReference>
<evidence type="ECO:0000256" key="6">
    <source>
        <dbReference type="ARBA" id="ARBA00022485"/>
    </source>
</evidence>
<evidence type="ECO:0000313" key="19">
    <source>
        <dbReference type="Proteomes" id="UP001303946"/>
    </source>
</evidence>
<evidence type="ECO:0000256" key="13">
    <source>
        <dbReference type="ARBA" id="ARBA00030800"/>
    </source>
</evidence>
<keyword evidence="10" id="KW-0408">Iron</keyword>
<dbReference type="EMBL" id="CP136336">
    <property type="protein sequence ID" value="WOB10642.1"/>
    <property type="molecule type" value="Genomic_DNA"/>
</dbReference>
<evidence type="ECO:0000256" key="4">
    <source>
        <dbReference type="ARBA" id="ARBA00012438"/>
    </source>
</evidence>
<dbReference type="InterPro" id="IPR035965">
    <property type="entry name" value="PAS-like_dom_sf"/>
</dbReference>
<dbReference type="InterPro" id="IPR003661">
    <property type="entry name" value="HisK_dim/P_dom"/>
</dbReference>
<keyword evidence="9" id="KW-0479">Metal-binding</keyword>
<dbReference type="GO" id="GO:0005524">
    <property type="term" value="F:ATP binding"/>
    <property type="evidence" value="ECO:0007669"/>
    <property type="project" value="UniProtKB-KW"/>
</dbReference>
<evidence type="ECO:0000256" key="14">
    <source>
        <dbReference type="PROSITE-ProRule" id="PRU00169"/>
    </source>
</evidence>
<evidence type="ECO:0000259" key="16">
    <source>
        <dbReference type="PROSITE" id="PS50110"/>
    </source>
</evidence>
<dbReference type="Pfam" id="PF07730">
    <property type="entry name" value="HisKA_3"/>
    <property type="match status" value="1"/>
</dbReference>
<dbReference type="InterPro" id="IPR011712">
    <property type="entry name" value="Sig_transdc_His_kin_sub3_dim/P"/>
</dbReference>
<keyword evidence="19" id="KW-1185">Reference proteome</keyword>
<feature type="domain" description="Histidine kinase" evidence="15">
    <location>
        <begin position="206"/>
        <end position="423"/>
    </location>
</feature>
<dbReference type="SMART" id="SM00091">
    <property type="entry name" value="PAS"/>
    <property type="match status" value="2"/>
</dbReference>
<dbReference type="InterPro" id="IPR036890">
    <property type="entry name" value="HATPase_C_sf"/>
</dbReference>
<comment type="function">
    <text evidence="12">Member of the two-component regulatory system NreB/NreC involved in the control of dissimilatory nitrate/nitrite reduction in response to oxygen. NreB functions as a direct oxygen sensor histidine kinase which is autophosphorylated, in the absence of oxygen, probably at the conserved histidine residue, and transfers its phosphate group probably to a conserved aspartate residue of NreC. NreB/NreC activates the expression of the nitrate (narGHJI) and nitrite (nir) reductase operons, as well as the putative nitrate transporter gene narT.</text>
</comment>
<dbReference type="CDD" id="cd00082">
    <property type="entry name" value="HisKA"/>
    <property type="match status" value="1"/>
</dbReference>
<dbReference type="NCBIfam" id="TIGR00229">
    <property type="entry name" value="sensory_box"/>
    <property type="match status" value="1"/>
</dbReference>
<organism evidence="18 19">
    <name type="scientific">Piscinibacter gummiphilus</name>
    <dbReference type="NCBI Taxonomy" id="946333"/>
    <lineage>
        <taxon>Bacteria</taxon>
        <taxon>Pseudomonadati</taxon>
        <taxon>Pseudomonadota</taxon>
        <taxon>Betaproteobacteria</taxon>
        <taxon>Burkholderiales</taxon>
        <taxon>Sphaerotilaceae</taxon>
        <taxon>Piscinibacter</taxon>
    </lineage>
</organism>
<evidence type="ECO:0000256" key="11">
    <source>
        <dbReference type="ARBA" id="ARBA00023014"/>
    </source>
</evidence>
<dbReference type="PROSITE" id="PS50112">
    <property type="entry name" value="PAS"/>
    <property type="match status" value="1"/>
</dbReference>
<dbReference type="SUPFAM" id="SSF55874">
    <property type="entry name" value="ATPase domain of HSP90 chaperone/DNA topoisomerase II/histidine kinase"/>
    <property type="match status" value="2"/>
</dbReference>
<dbReference type="SUPFAM" id="SSF55785">
    <property type="entry name" value="PYP-like sensor domain (PAS domain)"/>
    <property type="match status" value="1"/>
</dbReference>
<dbReference type="PANTHER" id="PTHR43547:SF2">
    <property type="entry name" value="HYBRID SIGNAL TRANSDUCTION HISTIDINE KINASE C"/>
    <property type="match status" value="1"/>
</dbReference>
<comment type="catalytic activity">
    <reaction evidence="1">
        <text>ATP + protein L-histidine = ADP + protein N-phospho-L-histidine.</text>
        <dbReference type="EC" id="2.7.13.3"/>
    </reaction>
</comment>
<evidence type="ECO:0000259" key="15">
    <source>
        <dbReference type="PROSITE" id="PS50109"/>
    </source>
</evidence>
<keyword evidence="7" id="KW-0963">Cytoplasm</keyword>
<dbReference type="SMART" id="SM00388">
    <property type="entry name" value="HisKA"/>
    <property type="match status" value="1"/>
</dbReference>
<dbReference type="Pfam" id="PF02518">
    <property type="entry name" value="HATPase_c"/>
    <property type="match status" value="2"/>
</dbReference>
<dbReference type="InterPro" id="IPR013656">
    <property type="entry name" value="PAS_4"/>
</dbReference>
<dbReference type="PRINTS" id="PR00344">
    <property type="entry name" value="BCTRLSENSOR"/>
</dbReference>
<proteinExistence type="predicted"/>
<evidence type="ECO:0000313" key="18">
    <source>
        <dbReference type="EMBL" id="WOB10642.1"/>
    </source>
</evidence>
<dbReference type="Pfam" id="PF00072">
    <property type="entry name" value="Response_reg"/>
    <property type="match status" value="1"/>
</dbReference>
<gene>
    <name evidence="18" type="ORF">RXV79_11415</name>
</gene>
<dbReference type="PANTHER" id="PTHR43547">
    <property type="entry name" value="TWO-COMPONENT HISTIDINE KINASE"/>
    <property type="match status" value="1"/>
</dbReference>
<evidence type="ECO:0000256" key="7">
    <source>
        <dbReference type="ARBA" id="ARBA00022490"/>
    </source>
</evidence>
<dbReference type="CDD" id="cd00130">
    <property type="entry name" value="PAS"/>
    <property type="match status" value="1"/>
</dbReference>
<evidence type="ECO:0000256" key="9">
    <source>
        <dbReference type="ARBA" id="ARBA00022723"/>
    </source>
</evidence>
<dbReference type="SUPFAM" id="SSF52172">
    <property type="entry name" value="CheY-like"/>
    <property type="match status" value="1"/>
</dbReference>
<dbReference type="SMART" id="SM00387">
    <property type="entry name" value="HATPase_c"/>
    <property type="match status" value="2"/>
</dbReference>
<evidence type="ECO:0000256" key="2">
    <source>
        <dbReference type="ARBA" id="ARBA00001966"/>
    </source>
</evidence>
<comment type="subcellular location">
    <subcellularLocation>
        <location evidence="3">Cytoplasm</location>
    </subcellularLocation>
</comment>
<keyword evidence="6" id="KW-0004">4Fe-4S</keyword>
<name>A0ABZ0D064_9BURK</name>
<evidence type="ECO:0000256" key="1">
    <source>
        <dbReference type="ARBA" id="ARBA00000085"/>
    </source>
</evidence>
<dbReference type="Gene3D" id="1.10.287.130">
    <property type="match status" value="1"/>
</dbReference>
<keyword evidence="18" id="KW-0547">Nucleotide-binding</keyword>
<accession>A0ABZ0D064</accession>
<dbReference type="Pfam" id="PF13426">
    <property type="entry name" value="PAS_9"/>
    <property type="match status" value="1"/>
</dbReference>
<dbReference type="RefSeq" id="WP_316703542.1">
    <property type="nucleotide sequence ID" value="NZ_CP136336.1"/>
</dbReference>
<dbReference type="InterPro" id="IPR000014">
    <property type="entry name" value="PAS"/>
</dbReference>
<sequence>MNPDPDFRLLFESAPGLYLALLPDAPRYTIVAASSAYTRATMTRREELLGRGLFEMFPDNPDDPRADGERNLRASLDRVTAGAAQDAMPIQKYDVRRPAEQGGGFEERWWSPVNSPVLARDGTLAYLIHRVEDVTEFVRLAQRGAEQEETAAAMRSNAERMELEIFQRAQEVQQVNEQLRSANAEISTLYDKTRELDRLKTEFFANVSHELRTPLTLILGPVQRMLSSAGGSGAVDSEALEVIERNARTLLRHVDDLLDVAQLEEELIAPAYEQTDVPALARLVASHFSSVAQELDVQWRVVLPDSLEAQLDPQMLQRVLFNLLSNAFKFTPSGSHVRLSIEPRGERLRIEVADGGPGIPQQWREAIFERFRQVHGHSERRHPGTGLGLAIARQFVQLHGGSIEVSEAPEGGALFVVELPRTAPPGATVQPAGQGGGARAVGSQAMVASSSRAPAMPVPPRPGPEPLVLVVEDSADMSSFICGTLAPDCRVAAAFDGAQGLEQALSLRPDLIVTDIMMPGTGGDALVSELRQRREFDDTPVVVLSARADEALRIKLLREGAQDYLVKPFATEELRARVATQLERVQAMAAMRRSQEYWREMFSESSEGILIGDAQCSIVEANAAACMLFGRTREQLLGTEPRDWLVTSGAEAGSRLLADLHNGHPLSREWTLKRPDGGTVHVDVTVRNLSDGRCIAFFRDATPRHRRERAAEALHEELERRVTARTEQLRRMAADLELAESRERRQIARDLHDDLGQVLAAARIRLASLCRDERDDVRRQALEVSDLVEQANRSTRSLAAQLAPAVLYELGLLPALEWLADEIAIHFGLKTEVCDDGEPKPLSQEVRSLVYRATRELLINVAKHAGVDSATVTLTREGSSMRVRVGDGGVGFNPGAGASNAGGGMGLVSARERLSHIGGSLDIRSVPGDGTEATLVVPLEAG</sequence>
<reference evidence="18 19" key="1">
    <citation type="submission" date="2023-10" db="EMBL/GenBank/DDBJ databases">
        <title>Bacteria for the degradation of biodegradable plastic PBAT(Polybutylene adipate terephthalate).</title>
        <authorList>
            <person name="Weon H.-Y."/>
            <person name="Yeon J."/>
        </authorList>
    </citation>
    <scope>NUCLEOTIDE SEQUENCE [LARGE SCALE GENOMIC DNA]</scope>
    <source>
        <strain evidence="18 19">SBD 7-3</strain>
    </source>
</reference>
<dbReference type="InterPro" id="IPR005467">
    <property type="entry name" value="His_kinase_dom"/>
</dbReference>
<keyword evidence="8 14" id="KW-0597">Phosphoprotein</keyword>
<evidence type="ECO:0000256" key="5">
    <source>
        <dbReference type="ARBA" id="ARBA00017322"/>
    </source>
</evidence>
<dbReference type="EC" id="2.7.13.3" evidence="4"/>
<dbReference type="PROSITE" id="PS50110">
    <property type="entry name" value="RESPONSE_REGULATORY"/>
    <property type="match status" value="1"/>
</dbReference>
<feature type="domain" description="Histidine kinase" evidence="15">
    <location>
        <begin position="850"/>
        <end position="941"/>
    </location>
</feature>
<dbReference type="SMART" id="SM00448">
    <property type="entry name" value="REC"/>
    <property type="match status" value="1"/>
</dbReference>
<evidence type="ECO:0000256" key="8">
    <source>
        <dbReference type="ARBA" id="ARBA00022553"/>
    </source>
</evidence>
<comment type="cofactor">
    <cofactor evidence="2">
        <name>[4Fe-4S] cluster</name>
        <dbReference type="ChEBI" id="CHEBI:49883"/>
    </cofactor>
</comment>
<dbReference type="InterPro" id="IPR004358">
    <property type="entry name" value="Sig_transdc_His_kin-like_C"/>
</dbReference>
<dbReference type="Pfam" id="PF08448">
    <property type="entry name" value="PAS_4"/>
    <property type="match status" value="1"/>
</dbReference>
<feature type="domain" description="Response regulatory" evidence="16">
    <location>
        <begin position="467"/>
        <end position="582"/>
    </location>
</feature>
<dbReference type="InterPro" id="IPR011006">
    <property type="entry name" value="CheY-like_superfamily"/>
</dbReference>
<dbReference type="Gene3D" id="3.30.450.20">
    <property type="entry name" value="PAS domain"/>
    <property type="match status" value="2"/>
</dbReference>
<evidence type="ECO:0000256" key="3">
    <source>
        <dbReference type="ARBA" id="ARBA00004496"/>
    </source>
</evidence>
<dbReference type="InterPro" id="IPR003594">
    <property type="entry name" value="HATPase_dom"/>
</dbReference>
<dbReference type="Pfam" id="PF00512">
    <property type="entry name" value="HisKA"/>
    <property type="match status" value="1"/>
</dbReference>
<dbReference type="Gene3D" id="3.30.565.10">
    <property type="entry name" value="Histidine kinase-like ATPase, C-terminal domain"/>
    <property type="match status" value="2"/>
</dbReference>
<feature type="modified residue" description="4-aspartylphosphate" evidence="14">
    <location>
        <position position="515"/>
    </location>
</feature>
<dbReference type="InterPro" id="IPR036097">
    <property type="entry name" value="HisK_dim/P_sf"/>
</dbReference>
<dbReference type="SUPFAM" id="SSF47384">
    <property type="entry name" value="Homodimeric domain of signal transducing histidine kinase"/>
    <property type="match status" value="1"/>
</dbReference>
<keyword evidence="11" id="KW-0411">Iron-sulfur</keyword>
<keyword evidence="18" id="KW-0067">ATP-binding</keyword>
<feature type="domain" description="PAS" evidence="17">
    <location>
        <begin position="594"/>
        <end position="638"/>
    </location>
</feature>
<evidence type="ECO:0000256" key="10">
    <source>
        <dbReference type="ARBA" id="ARBA00023004"/>
    </source>
</evidence>
<dbReference type="PROSITE" id="PS50109">
    <property type="entry name" value="HIS_KIN"/>
    <property type="match status" value="2"/>
</dbReference>
<protein>
    <recommendedName>
        <fullName evidence="5">Oxygen sensor histidine kinase NreB</fullName>
        <ecNumber evidence="4">2.7.13.3</ecNumber>
    </recommendedName>
    <alternativeName>
        <fullName evidence="13">Nitrogen regulation protein B</fullName>
    </alternativeName>
</protein>